<evidence type="ECO:0008006" key="4">
    <source>
        <dbReference type="Google" id="ProtNLM"/>
    </source>
</evidence>
<sequence length="115" mass="12426">MPDDAIVTPVPLDNLPRQPNVQIATPVPLADPPQQGISPDLPQQAISYDLPQQVVSSDLPHDNNTGFISHFTNILSTKFALKDMGLLSQFLDIEAITTSTGLFLSQAQYISGILT</sequence>
<accession>A0ABR2SJV9</accession>
<reference evidence="2 3" key="1">
    <citation type="journal article" date="2024" name="G3 (Bethesda)">
        <title>Genome assembly of Hibiscus sabdariffa L. provides insights into metabolisms of medicinal natural products.</title>
        <authorList>
            <person name="Kim T."/>
        </authorList>
    </citation>
    <scope>NUCLEOTIDE SEQUENCE [LARGE SCALE GENOMIC DNA]</scope>
    <source>
        <strain evidence="2">TK-2024</strain>
        <tissue evidence="2">Old leaves</tissue>
    </source>
</reference>
<name>A0ABR2SJV9_9ROSI</name>
<organism evidence="2 3">
    <name type="scientific">Hibiscus sabdariffa</name>
    <name type="common">roselle</name>
    <dbReference type="NCBI Taxonomy" id="183260"/>
    <lineage>
        <taxon>Eukaryota</taxon>
        <taxon>Viridiplantae</taxon>
        <taxon>Streptophyta</taxon>
        <taxon>Embryophyta</taxon>
        <taxon>Tracheophyta</taxon>
        <taxon>Spermatophyta</taxon>
        <taxon>Magnoliopsida</taxon>
        <taxon>eudicotyledons</taxon>
        <taxon>Gunneridae</taxon>
        <taxon>Pentapetalae</taxon>
        <taxon>rosids</taxon>
        <taxon>malvids</taxon>
        <taxon>Malvales</taxon>
        <taxon>Malvaceae</taxon>
        <taxon>Malvoideae</taxon>
        <taxon>Hibiscus</taxon>
    </lineage>
</organism>
<comment type="caution">
    <text evidence="2">The sequence shown here is derived from an EMBL/GenBank/DDBJ whole genome shotgun (WGS) entry which is preliminary data.</text>
</comment>
<evidence type="ECO:0000256" key="1">
    <source>
        <dbReference type="SAM" id="MobiDB-lite"/>
    </source>
</evidence>
<dbReference type="Proteomes" id="UP001396334">
    <property type="component" value="Unassembled WGS sequence"/>
</dbReference>
<proteinExistence type="predicted"/>
<dbReference type="EMBL" id="JBBPBN010000014">
    <property type="protein sequence ID" value="KAK9025238.1"/>
    <property type="molecule type" value="Genomic_DNA"/>
</dbReference>
<feature type="region of interest" description="Disordered" evidence="1">
    <location>
        <begin position="23"/>
        <end position="42"/>
    </location>
</feature>
<gene>
    <name evidence="2" type="ORF">V6N11_065133</name>
</gene>
<protein>
    <recommendedName>
        <fullName evidence="4">Reverse transcriptase Ty1/copia-type domain-containing protein</fullName>
    </recommendedName>
</protein>
<evidence type="ECO:0000313" key="2">
    <source>
        <dbReference type="EMBL" id="KAK9025238.1"/>
    </source>
</evidence>
<keyword evidence="3" id="KW-1185">Reference proteome</keyword>
<evidence type="ECO:0000313" key="3">
    <source>
        <dbReference type="Proteomes" id="UP001396334"/>
    </source>
</evidence>